<dbReference type="AlphaFoldDB" id="A0A9D1A7W2"/>
<protein>
    <submittedName>
        <fullName evidence="2">Metallophosphoesterase family protein</fullName>
    </submittedName>
</protein>
<dbReference type="Gene3D" id="3.60.21.10">
    <property type="match status" value="1"/>
</dbReference>
<dbReference type="Proteomes" id="UP000824250">
    <property type="component" value="Unassembled WGS sequence"/>
</dbReference>
<name>A0A9D1A7W2_9FIRM</name>
<evidence type="ECO:0000313" key="2">
    <source>
        <dbReference type="EMBL" id="HIR06458.1"/>
    </source>
</evidence>
<reference evidence="2" key="2">
    <citation type="journal article" date="2021" name="PeerJ">
        <title>Extensive microbial diversity within the chicken gut microbiome revealed by metagenomics and culture.</title>
        <authorList>
            <person name="Gilroy R."/>
            <person name="Ravi A."/>
            <person name="Getino M."/>
            <person name="Pursley I."/>
            <person name="Horton D.L."/>
            <person name="Alikhan N.F."/>
            <person name="Baker D."/>
            <person name="Gharbi K."/>
            <person name="Hall N."/>
            <person name="Watson M."/>
            <person name="Adriaenssens E.M."/>
            <person name="Foster-Nyarko E."/>
            <person name="Jarju S."/>
            <person name="Secka A."/>
            <person name="Antonio M."/>
            <person name="Oren A."/>
            <person name="Chaudhuri R.R."/>
            <person name="La Ragione R."/>
            <person name="Hildebrand F."/>
            <person name="Pallen M.J."/>
        </authorList>
    </citation>
    <scope>NUCLEOTIDE SEQUENCE</scope>
    <source>
        <strain evidence="2">CHK180-2868</strain>
    </source>
</reference>
<dbReference type="EMBL" id="DVGC01000062">
    <property type="protein sequence ID" value="HIR06458.1"/>
    <property type="molecule type" value="Genomic_DNA"/>
</dbReference>
<reference evidence="2" key="1">
    <citation type="submission" date="2020-10" db="EMBL/GenBank/DDBJ databases">
        <authorList>
            <person name="Gilroy R."/>
        </authorList>
    </citation>
    <scope>NUCLEOTIDE SEQUENCE</scope>
    <source>
        <strain evidence="2">CHK180-2868</strain>
    </source>
</reference>
<dbReference type="InterPro" id="IPR004843">
    <property type="entry name" value="Calcineurin-like_PHP"/>
</dbReference>
<dbReference type="GO" id="GO:0016787">
    <property type="term" value="F:hydrolase activity"/>
    <property type="evidence" value="ECO:0007669"/>
    <property type="project" value="InterPro"/>
</dbReference>
<comment type="caution">
    <text evidence="2">The sequence shown here is derived from an EMBL/GenBank/DDBJ whole genome shotgun (WGS) entry which is preliminary data.</text>
</comment>
<feature type="domain" description="Calcineurin-like phosphoesterase" evidence="1">
    <location>
        <begin position="1"/>
        <end position="167"/>
    </location>
</feature>
<proteinExistence type="predicted"/>
<evidence type="ECO:0000313" key="3">
    <source>
        <dbReference type="Proteomes" id="UP000824250"/>
    </source>
</evidence>
<accession>A0A9D1A7W2</accession>
<evidence type="ECO:0000259" key="1">
    <source>
        <dbReference type="Pfam" id="PF00149"/>
    </source>
</evidence>
<dbReference type="SUPFAM" id="SSF56300">
    <property type="entry name" value="Metallo-dependent phosphatases"/>
    <property type="match status" value="1"/>
</dbReference>
<gene>
    <name evidence="2" type="ORF">IAB28_10930</name>
</gene>
<organism evidence="2 3">
    <name type="scientific">Candidatus Copromonas faecavium</name>
    <name type="common">nom. illeg.</name>
    <dbReference type="NCBI Taxonomy" id="2840740"/>
    <lineage>
        <taxon>Bacteria</taxon>
        <taxon>Bacillati</taxon>
        <taxon>Bacillota</taxon>
        <taxon>Clostridia</taxon>
        <taxon>Lachnospirales</taxon>
        <taxon>Lachnospiraceae</taxon>
        <taxon>Candidatus Copromonas (nom. illeg.)</taxon>
    </lineage>
</organism>
<dbReference type="Pfam" id="PF00149">
    <property type="entry name" value="Metallophos"/>
    <property type="match status" value="1"/>
</dbReference>
<dbReference type="PANTHER" id="PTHR12905:SF0">
    <property type="entry name" value="CALCINEURIN-LIKE PHOSPHOESTERASE DOMAIN-CONTAINING PROTEIN"/>
    <property type="match status" value="1"/>
</dbReference>
<dbReference type="InterPro" id="IPR029052">
    <property type="entry name" value="Metallo-depent_PP-like"/>
</dbReference>
<dbReference type="InterPro" id="IPR051693">
    <property type="entry name" value="UPF0046_metallophosphoest"/>
</dbReference>
<dbReference type="PANTHER" id="PTHR12905">
    <property type="entry name" value="METALLOPHOSPHOESTERASE"/>
    <property type="match status" value="1"/>
</dbReference>
<sequence length="197" mass="22494">MKILAVSDIESKALWDYFDKSRLEGIDVIVSCGDLKAEYLSFLATFFYGPVLYVHGNHDESYEKKPPEGCICIEDQVFVHQGVRFLGLGGSMRYKPGPFQYTDRQMSLRAVRLWPKIAAHHGFDVLVTHAPAFGQGDAPTPAHQGFKSFLSLMDRYSPRVHLHGHVHLNYDPLSGRVRRYQETTIINAYEKYVFELP</sequence>